<dbReference type="KEGG" id="vg:16512391"/>
<name>S4VQT1_9VIRU</name>
<dbReference type="Proteomes" id="UP000201566">
    <property type="component" value="Segment"/>
</dbReference>
<dbReference type="EMBL" id="KC977570">
    <property type="protein sequence ID" value="AGO82723.2"/>
    <property type="molecule type" value="Genomic_DNA"/>
</dbReference>
<evidence type="ECO:0000313" key="1">
    <source>
        <dbReference type="EMBL" id="AGO82723.2"/>
    </source>
</evidence>
<organism evidence="1 2">
    <name type="scientific">Pandoravirus dulcis</name>
    <dbReference type="NCBI Taxonomy" id="1349409"/>
    <lineage>
        <taxon>Viruses</taxon>
        <taxon>Pandoravirus</taxon>
    </lineage>
</organism>
<protein>
    <recommendedName>
        <fullName evidence="3">F-box incomplete domain containing protein</fullName>
    </recommendedName>
</protein>
<proteinExistence type="predicted"/>
<evidence type="ECO:0008006" key="3">
    <source>
        <dbReference type="Google" id="ProtNLM"/>
    </source>
</evidence>
<accession>S4VQT1</accession>
<evidence type="ECO:0000313" key="2">
    <source>
        <dbReference type="Proteomes" id="UP000201566"/>
    </source>
</evidence>
<reference evidence="1 2" key="1">
    <citation type="journal article" date="2013" name="Science">
        <title>Pandoraviruses: amoeba viruses with genomes up to 2.5 Mb reaching that of parasitic eukaryotes.</title>
        <authorList>
            <person name="Philippe N."/>
            <person name="Legendre M."/>
            <person name="Doutre G."/>
            <person name="Coute Y."/>
            <person name="Poirot O."/>
            <person name="Lescot M."/>
            <person name="Arslan D."/>
            <person name="Seltzer V."/>
            <person name="Bertaux L."/>
            <person name="Bruley C."/>
            <person name="Garin J."/>
            <person name="Claverie J.M."/>
            <person name="Abergel C."/>
        </authorList>
    </citation>
    <scope>NUCLEOTIDE SEQUENCE [LARGE SCALE GENOMIC DNA]</scope>
    <source>
        <strain evidence="1">Melbourne</strain>
    </source>
</reference>
<sequence>MEGALAINDLPAELLRMVLNGAASSEPRPAWRSARPRPGRPFLDPRWRFAARAVCRLWAEIVTQPSASEAAAMGAHPHKRPTVVHREAPAGCPKWPTGRVVCASAVADLIAGGRWAPGDTDSIFRWCTDMAAATRKQVLAAMVASGERWAVRRALDAECTFSDSGGDLHISRQAGEYDAWDDDTRGDARGLLDVLWDVAIQRACTATVADIDVLCIKATLTAACRHGRADLIDDRAVTRWPFGVECWTAAAEAADPRCFARLLDLVATGHLNPMPPATLDAPRGWLHAAVLKGRWRLLALLDARGIAFDAAAAFALATGRGRLSLAQWLWARAQKEPTSRRAPLDARGAIANALGSASAAPHTTVAMVAWLCETCLDGGSYDDLAQCVDGAGDSVHTPLWPAVALYAGRRWPRAFLNARGPGGVESMFRLCVSNRSLRDLASLLAVLDAGGGRGDLWDRPCDLWDALATLCARDGGHFAYAPMLAVMRLAHAVSLGVPPRAANVALLDGAYNREMAVPCSCVGDPQWRHRNGSTASKRRRVDDDPGSCENARLVASLAPLARWCRPRPVLLARVFPGWTPPTPEQMKDPTSSETNLDRLKSVVVAWLTQEGLLLAGGC</sequence>
<dbReference type="GeneID" id="16512391"/>
<dbReference type="RefSeq" id="YP_008319392.2">
    <property type="nucleotide sequence ID" value="NC_021858.1"/>
</dbReference>
<gene>
    <name evidence="1" type="ORF">pdul_cds_600</name>
</gene>